<dbReference type="EMBL" id="CP028137">
    <property type="protein sequence ID" value="AZZ54259.1"/>
    <property type="molecule type" value="Genomic_DNA"/>
</dbReference>
<evidence type="ECO:0000313" key="1">
    <source>
        <dbReference type="EMBL" id="AZZ54259.1"/>
    </source>
</evidence>
<dbReference type="InterPro" id="IPR029062">
    <property type="entry name" value="Class_I_gatase-like"/>
</dbReference>
<dbReference type="GO" id="GO:0005829">
    <property type="term" value="C:cytosol"/>
    <property type="evidence" value="ECO:0007669"/>
    <property type="project" value="TreeGrafter"/>
</dbReference>
<evidence type="ECO:0000313" key="2">
    <source>
        <dbReference type="Proteomes" id="UP000285317"/>
    </source>
</evidence>
<reference evidence="1 2" key="1">
    <citation type="submission" date="2018-03" db="EMBL/GenBank/DDBJ databases">
        <title>Bacteriophage NCPPB3778 and a type I-E CRISPR drive the evolution of the US Biological Select Agent, Rathayibacter toxicus.</title>
        <authorList>
            <person name="Davis E.W.II."/>
            <person name="Tabima J.F."/>
            <person name="Weisberg A.J."/>
            <person name="Dantas Lopes L."/>
            <person name="Wiseman M.S."/>
            <person name="Wiseman M.S."/>
            <person name="Pupko T."/>
            <person name="Belcher M.S."/>
            <person name="Sechler A.J."/>
            <person name="Tancos M.A."/>
            <person name="Schroeder B.K."/>
            <person name="Murray T.D."/>
            <person name="Luster D.G."/>
            <person name="Schneider W.L."/>
            <person name="Rogers E."/>
            <person name="Andreote F.D."/>
            <person name="Grunwald N.J."/>
            <person name="Putnam M.L."/>
            <person name="Chang J.H."/>
        </authorList>
    </citation>
    <scope>NUCLEOTIDE SEQUENCE [LARGE SCALE GENOMIC DNA]</scope>
    <source>
        <strain evidence="1 2">DSM 15932</strain>
    </source>
</reference>
<dbReference type="InterPro" id="IPR011697">
    <property type="entry name" value="Peptidase_C26"/>
</dbReference>
<dbReference type="Pfam" id="PF07722">
    <property type="entry name" value="Peptidase_C26"/>
    <property type="match status" value="1"/>
</dbReference>
<dbReference type="SUPFAM" id="SSF52317">
    <property type="entry name" value="Class I glutamine amidotransferase-like"/>
    <property type="match status" value="1"/>
</dbReference>
<dbReference type="PANTHER" id="PTHR43235">
    <property type="entry name" value="GLUTAMINE AMIDOTRANSFERASE PB2B2.05-RELATED"/>
    <property type="match status" value="1"/>
</dbReference>
<dbReference type="PANTHER" id="PTHR43235:SF1">
    <property type="entry name" value="GLUTAMINE AMIDOTRANSFERASE PB2B2.05-RELATED"/>
    <property type="match status" value="1"/>
</dbReference>
<accession>A0A3Q9V2X0</accession>
<dbReference type="CDD" id="cd01745">
    <property type="entry name" value="GATase1_2"/>
    <property type="match status" value="1"/>
</dbReference>
<proteinExistence type="predicted"/>
<dbReference type="AlphaFoldDB" id="A0A3Q9V2X0"/>
<gene>
    <name evidence="1" type="ORF">C1I64_10040</name>
</gene>
<dbReference type="GO" id="GO:0033969">
    <property type="term" value="F:gamma-glutamyl-gamma-aminobutyrate hydrolase activity"/>
    <property type="evidence" value="ECO:0007669"/>
    <property type="project" value="TreeGrafter"/>
</dbReference>
<protein>
    <submittedName>
        <fullName evidence="1">Gamma-glutamyl-gamma-aminobutyrate hydrolase</fullName>
    </submittedName>
</protein>
<dbReference type="PROSITE" id="PS51273">
    <property type="entry name" value="GATASE_TYPE_1"/>
    <property type="match status" value="1"/>
</dbReference>
<dbReference type="Gene3D" id="3.40.50.880">
    <property type="match status" value="1"/>
</dbReference>
<dbReference type="Proteomes" id="UP000285317">
    <property type="component" value="Chromosome"/>
</dbReference>
<sequence>MRTDSEQGPVAPRPIIGLTTYRERAVSGVWDVEASFLPANYIDSVTRAGGVALLLPPQPASAETARAVVERLDGLIVCGGKDIDPARYGQEAHPETDAPRPERDAWEDHLMTAALEADLPFLGICRGAQLLNVSLGGTLHQHLPDVVGDRRYQAGGGVFSHVDVAVEPESRLRGLLGEDAVVAQVYHHQAVDRVADGLEVAARTADGTIEALELPGRRFALGVQWHPEEDTADTRLFTGLVAAALAHRAGTGTAEGSSPSTPKDAHR</sequence>
<name>A0A3Q9V2X0_9MICO</name>
<organism evidence="1 2">
    <name type="scientific">Rathayibacter festucae DSM 15932</name>
    <dbReference type="NCBI Taxonomy" id="1328866"/>
    <lineage>
        <taxon>Bacteria</taxon>
        <taxon>Bacillati</taxon>
        <taxon>Actinomycetota</taxon>
        <taxon>Actinomycetes</taxon>
        <taxon>Micrococcales</taxon>
        <taxon>Microbacteriaceae</taxon>
        <taxon>Rathayibacter</taxon>
    </lineage>
</organism>
<keyword evidence="1" id="KW-0378">Hydrolase</keyword>
<dbReference type="GO" id="GO:0006598">
    <property type="term" value="P:polyamine catabolic process"/>
    <property type="evidence" value="ECO:0007669"/>
    <property type="project" value="TreeGrafter"/>
</dbReference>
<dbReference type="InterPro" id="IPR044668">
    <property type="entry name" value="PuuD-like"/>
</dbReference>
<dbReference type="KEGG" id="rfs:C1I64_10040"/>